<dbReference type="FunFam" id="3.20.20.330:FF:000002">
    <property type="entry name" value="Homocysteine S-methyltransferase"/>
    <property type="match status" value="1"/>
</dbReference>
<dbReference type="InterPro" id="IPR051486">
    <property type="entry name" value="Hcy_S-methyltransferase"/>
</dbReference>
<protein>
    <recommendedName>
        <fullName evidence="5">S-methylmethionine:homocysteine methyltransferase</fullName>
    </recommendedName>
</protein>
<evidence type="ECO:0000259" key="7">
    <source>
        <dbReference type="PROSITE" id="PS50970"/>
    </source>
</evidence>
<evidence type="ECO:0000256" key="4">
    <source>
        <dbReference type="ARBA" id="ARBA00022833"/>
    </source>
</evidence>
<reference evidence="8 9" key="1">
    <citation type="journal article" date="2017" name="BMC Genomics">
        <title>Comparative genomic and phylogenomic analyses of the Bifidobacteriaceae family.</title>
        <authorList>
            <person name="Lugli G.A."/>
            <person name="Milani C."/>
            <person name="Turroni F."/>
            <person name="Duranti S."/>
            <person name="Mancabelli L."/>
            <person name="Mangifesta M."/>
            <person name="Ferrario C."/>
            <person name="Modesto M."/>
            <person name="Mattarelli P."/>
            <person name="Jiri K."/>
            <person name="van Sinderen D."/>
            <person name="Ventura M."/>
        </authorList>
    </citation>
    <scope>NUCLEOTIDE SEQUENCE [LARGE SCALE GENOMIC DNA]</scope>
    <source>
        <strain evidence="8 9">DSM 100201</strain>
    </source>
</reference>
<dbReference type="GO" id="GO:0033528">
    <property type="term" value="P:S-methylmethionine cycle"/>
    <property type="evidence" value="ECO:0007669"/>
    <property type="project" value="TreeGrafter"/>
</dbReference>
<sequence>MNGILGTALAAQSPLLVDGAMATELEKRGVDTANALWSAMALIRDPQAVHDVHRSYFEAGANIAITNTYQANIPGFERIGLTDDEARRLITVAVDEAVAARDDYRSSVPAPAMENTSDDRRSRPLLVAGSVGPYGAFLADGSEYTGGYSLTDAEYRDFHRERMRVLADAGVDLFAFETMPNMAEVQALVGLLNDEFSDMEAWMSFSLRDAGHLCDGTALDEATAALDRVPGISAIGVNCVPLELVGDAIGCIRSATSKPIIVYPNNGDIYHPGTKTWTPNPSGLSLAQLAPRWIDAGASILGGCCRTTPADIRELAAVCHGPSVRTQTGGRETLS</sequence>
<evidence type="ECO:0000313" key="8">
    <source>
        <dbReference type="EMBL" id="OZG57950.1"/>
    </source>
</evidence>
<evidence type="ECO:0000256" key="1">
    <source>
        <dbReference type="ARBA" id="ARBA00022603"/>
    </source>
</evidence>
<dbReference type="Pfam" id="PF02574">
    <property type="entry name" value="S-methyl_trans"/>
    <property type="match status" value="1"/>
</dbReference>
<dbReference type="GO" id="GO:0008898">
    <property type="term" value="F:S-adenosylmethionine-homocysteine S-methyltransferase activity"/>
    <property type="evidence" value="ECO:0007669"/>
    <property type="project" value="TreeGrafter"/>
</dbReference>
<gene>
    <name evidence="8" type="ORF">BTIS_1191</name>
</gene>
<evidence type="ECO:0000256" key="6">
    <source>
        <dbReference type="PROSITE-ProRule" id="PRU00333"/>
    </source>
</evidence>
<dbReference type="GO" id="GO:0008270">
    <property type="term" value="F:zinc ion binding"/>
    <property type="evidence" value="ECO:0007669"/>
    <property type="project" value="InterPro"/>
</dbReference>
<dbReference type="PANTHER" id="PTHR46015">
    <property type="entry name" value="ZGC:172121"/>
    <property type="match status" value="1"/>
</dbReference>
<dbReference type="RefSeq" id="WP_094663616.1">
    <property type="nucleotide sequence ID" value="NZ_MWWV01000006.1"/>
</dbReference>
<dbReference type="GO" id="GO:0009086">
    <property type="term" value="P:methionine biosynthetic process"/>
    <property type="evidence" value="ECO:0007669"/>
    <property type="project" value="InterPro"/>
</dbReference>
<dbReference type="EMBL" id="MWWV01000006">
    <property type="protein sequence ID" value="OZG57950.1"/>
    <property type="molecule type" value="Genomic_DNA"/>
</dbReference>
<feature type="binding site" evidence="6">
    <location>
        <position position="239"/>
    </location>
    <ligand>
        <name>Zn(2+)</name>
        <dbReference type="ChEBI" id="CHEBI:29105"/>
    </ligand>
</feature>
<dbReference type="AlphaFoldDB" id="A0A261FFJ2"/>
<comment type="cofactor">
    <cofactor evidence="6">
        <name>Zn(2+)</name>
        <dbReference type="ChEBI" id="CHEBI:29105"/>
    </cofactor>
</comment>
<dbReference type="InterPro" id="IPR003726">
    <property type="entry name" value="HCY_dom"/>
</dbReference>
<dbReference type="SUPFAM" id="SSF82282">
    <property type="entry name" value="Homocysteine S-methyltransferase"/>
    <property type="match status" value="1"/>
</dbReference>
<dbReference type="Proteomes" id="UP000216444">
    <property type="component" value="Unassembled WGS sequence"/>
</dbReference>
<dbReference type="NCBIfam" id="NF007020">
    <property type="entry name" value="PRK09485.1"/>
    <property type="match status" value="1"/>
</dbReference>
<dbReference type="PANTHER" id="PTHR46015:SF1">
    <property type="entry name" value="HOMOCYSTEINE S-METHYLTRANSFERASE-LIKE ISOFORM 1"/>
    <property type="match status" value="1"/>
</dbReference>
<name>A0A261FFJ2_9BIFI</name>
<comment type="caution">
    <text evidence="8">The sequence shown here is derived from an EMBL/GenBank/DDBJ whole genome shotgun (WGS) entry which is preliminary data.</text>
</comment>
<dbReference type="GO" id="GO:0032259">
    <property type="term" value="P:methylation"/>
    <property type="evidence" value="ECO:0007669"/>
    <property type="project" value="UniProtKB-KW"/>
</dbReference>
<evidence type="ECO:0000313" key="9">
    <source>
        <dbReference type="Proteomes" id="UP000216444"/>
    </source>
</evidence>
<dbReference type="PROSITE" id="PS50970">
    <property type="entry name" value="HCY"/>
    <property type="match status" value="1"/>
</dbReference>
<keyword evidence="4 6" id="KW-0862">Zinc</keyword>
<keyword evidence="3 6" id="KW-0479">Metal-binding</keyword>
<proteinExistence type="predicted"/>
<evidence type="ECO:0000256" key="3">
    <source>
        <dbReference type="ARBA" id="ARBA00022723"/>
    </source>
</evidence>
<accession>A0A261FFJ2</accession>
<dbReference type="Gene3D" id="3.20.20.330">
    <property type="entry name" value="Homocysteine-binding-like domain"/>
    <property type="match status" value="1"/>
</dbReference>
<feature type="binding site" evidence="6">
    <location>
        <position position="304"/>
    </location>
    <ligand>
        <name>Zn(2+)</name>
        <dbReference type="ChEBI" id="CHEBI:29105"/>
    </ligand>
</feature>
<keyword evidence="1 6" id="KW-0489">Methyltransferase</keyword>
<dbReference type="InterPro" id="IPR036589">
    <property type="entry name" value="HCY_dom_sf"/>
</dbReference>
<feature type="domain" description="Hcy-binding" evidence="7">
    <location>
        <begin position="3"/>
        <end position="319"/>
    </location>
</feature>
<feature type="binding site" evidence="6">
    <location>
        <position position="305"/>
    </location>
    <ligand>
        <name>Zn(2+)</name>
        <dbReference type="ChEBI" id="CHEBI:29105"/>
    </ligand>
</feature>
<evidence type="ECO:0000256" key="2">
    <source>
        <dbReference type="ARBA" id="ARBA00022679"/>
    </source>
</evidence>
<keyword evidence="2 6" id="KW-0808">Transferase</keyword>
<evidence type="ECO:0000256" key="5">
    <source>
        <dbReference type="ARBA" id="ARBA00076752"/>
    </source>
</evidence>
<organism evidence="8 9">
    <name type="scientific">Bifidobacterium tissieri</name>
    <dbReference type="NCBI Taxonomy" id="1630162"/>
    <lineage>
        <taxon>Bacteria</taxon>
        <taxon>Bacillati</taxon>
        <taxon>Actinomycetota</taxon>
        <taxon>Actinomycetes</taxon>
        <taxon>Bifidobacteriales</taxon>
        <taxon>Bifidobacteriaceae</taxon>
        <taxon>Bifidobacterium</taxon>
    </lineage>
</organism>
<keyword evidence="9" id="KW-1185">Reference proteome</keyword>